<dbReference type="RefSeq" id="XP_065671408.1">
    <property type="nucleotide sequence ID" value="XM_065815336.1"/>
</dbReference>
<gene>
    <name evidence="3" type="primary">LOC136089366</name>
</gene>
<keyword evidence="2" id="KW-1185">Reference proteome</keyword>
<keyword evidence="1" id="KW-0472">Membrane</keyword>
<evidence type="ECO:0000256" key="1">
    <source>
        <dbReference type="SAM" id="Phobius"/>
    </source>
</evidence>
<feature type="transmembrane region" description="Helical" evidence="1">
    <location>
        <begin position="12"/>
        <end position="29"/>
    </location>
</feature>
<feature type="transmembrane region" description="Helical" evidence="1">
    <location>
        <begin position="54"/>
        <end position="71"/>
    </location>
</feature>
<evidence type="ECO:0000313" key="3">
    <source>
        <dbReference type="RefSeq" id="XP_065671408.1"/>
    </source>
</evidence>
<name>A0ABM4DAM0_HYDVU</name>
<dbReference type="GeneID" id="136089366"/>
<dbReference type="Proteomes" id="UP001652625">
    <property type="component" value="Chromosome 13"/>
</dbReference>
<protein>
    <submittedName>
        <fullName evidence="3">Uncharacterized protein LOC136089366 isoform X2</fullName>
    </submittedName>
</protein>
<organism evidence="2 3">
    <name type="scientific">Hydra vulgaris</name>
    <name type="common">Hydra</name>
    <name type="synonym">Hydra attenuata</name>
    <dbReference type="NCBI Taxonomy" id="6087"/>
    <lineage>
        <taxon>Eukaryota</taxon>
        <taxon>Metazoa</taxon>
        <taxon>Cnidaria</taxon>
        <taxon>Hydrozoa</taxon>
        <taxon>Hydroidolina</taxon>
        <taxon>Anthoathecata</taxon>
        <taxon>Aplanulata</taxon>
        <taxon>Hydridae</taxon>
        <taxon>Hydra</taxon>
    </lineage>
</organism>
<sequence length="85" mass="9732">MQSMDEAKIATASDLPVIPGLMTALVILFDEKLHSLFMLMDKTTAMSEVPCGQLLTPHLCVFVFIFLESILKRDRNHDARRKRRQ</sequence>
<proteinExistence type="predicted"/>
<reference evidence="3" key="1">
    <citation type="submission" date="2025-08" db="UniProtKB">
        <authorList>
            <consortium name="RefSeq"/>
        </authorList>
    </citation>
    <scope>IDENTIFICATION</scope>
</reference>
<evidence type="ECO:0000313" key="2">
    <source>
        <dbReference type="Proteomes" id="UP001652625"/>
    </source>
</evidence>
<keyword evidence="1" id="KW-1133">Transmembrane helix</keyword>
<accession>A0ABM4DAM0</accession>
<keyword evidence="1" id="KW-0812">Transmembrane</keyword>